<gene>
    <name evidence="1" type="ORF">SPIL2461_LOCUS2873</name>
</gene>
<reference evidence="1" key="1">
    <citation type="submission" date="2021-02" db="EMBL/GenBank/DDBJ databases">
        <authorList>
            <person name="Dougan E. K."/>
            <person name="Rhodes N."/>
            <person name="Thang M."/>
            <person name="Chan C."/>
        </authorList>
    </citation>
    <scope>NUCLEOTIDE SEQUENCE</scope>
</reference>
<feature type="non-terminal residue" evidence="1">
    <location>
        <position position="1"/>
    </location>
</feature>
<evidence type="ECO:0000313" key="1">
    <source>
        <dbReference type="EMBL" id="CAE7220458.1"/>
    </source>
</evidence>
<dbReference type="EMBL" id="CAJNIZ010003258">
    <property type="protein sequence ID" value="CAE7220458.1"/>
    <property type="molecule type" value="Genomic_DNA"/>
</dbReference>
<dbReference type="OrthoDB" id="411082at2759"/>
<dbReference type="Proteomes" id="UP000649617">
    <property type="component" value="Unassembled WGS sequence"/>
</dbReference>
<protein>
    <submittedName>
        <fullName evidence="1">Uncharacterized protein</fullName>
    </submittedName>
</protein>
<accession>A0A812K1L1</accession>
<comment type="caution">
    <text evidence="1">The sequence shown here is derived from an EMBL/GenBank/DDBJ whole genome shotgun (WGS) entry which is preliminary data.</text>
</comment>
<evidence type="ECO:0000313" key="2">
    <source>
        <dbReference type="Proteomes" id="UP000649617"/>
    </source>
</evidence>
<organism evidence="1 2">
    <name type="scientific">Symbiodinium pilosum</name>
    <name type="common">Dinoflagellate</name>
    <dbReference type="NCBI Taxonomy" id="2952"/>
    <lineage>
        <taxon>Eukaryota</taxon>
        <taxon>Sar</taxon>
        <taxon>Alveolata</taxon>
        <taxon>Dinophyceae</taxon>
        <taxon>Suessiales</taxon>
        <taxon>Symbiodiniaceae</taxon>
        <taxon>Symbiodinium</taxon>
    </lineage>
</organism>
<name>A0A812K1L1_SYMPI</name>
<proteinExistence type="predicted"/>
<dbReference type="AlphaFoldDB" id="A0A812K1L1"/>
<sequence length="508" mass="57923">MRLSGAFLCAFAAANLGSSEHEFNRPDLSKKEQDQLSCLQLASRSASAEADVVHAAQNQSDGQWVFCAAQNHECTCSGAVRWGNSGRWKVLPAPSEGAQTVRCSLDELGDLDPGRQPHCECFMTQKGMDWRSINPMLLTAEAADAAGAKVVASCEMFLKAQAEPWERAQRMAMRAFCSPDWDKLKGSDYKAGPEAMDLEKMRSLMEARLDPRFVDTYLQFADSEGWIARAFVNYFASSPHGAVANETIQLIRSIHLFSKNPVVAVNFGMAIPLGLDPQQFPRLVLLHARPLQSEGRSFNFNKFRGFLLSKVKTGVGLDSDQYVAPMVDNLFEMTEREIDEHYPLPIMPVHYLDWSPAWSKASFWSRVCPVKQPCTFQTMRWGHAHPTWTYHALPFFGRWLRKNFRDETLPEVEGVVPALRILEVREDEDLMNIGLWEERATKQWCKWDLQDPKEFEAFYKWQKGPQVESKNVRPDQRFYKRGAVKLFYSAHHAVHPSESEQHITRMHD</sequence>
<keyword evidence="2" id="KW-1185">Reference proteome</keyword>